<dbReference type="SMART" id="SM00382">
    <property type="entry name" value="AAA"/>
    <property type="match status" value="1"/>
</dbReference>
<dbReference type="GO" id="GO:0005737">
    <property type="term" value="C:cytoplasm"/>
    <property type="evidence" value="ECO:0007669"/>
    <property type="project" value="UniProtKB-ARBA"/>
</dbReference>
<evidence type="ECO:0000256" key="4">
    <source>
        <dbReference type="ARBA" id="ARBA00022741"/>
    </source>
</evidence>
<name>A0A558AYJ0_9STAP</name>
<organism evidence="12 13">
    <name type="scientific">Salinicoccus cyprini</name>
    <dbReference type="NCBI Taxonomy" id="2493691"/>
    <lineage>
        <taxon>Bacteria</taxon>
        <taxon>Bacillati</taxon>
        <taxon>Bacillota</taxon>
        <taxon>Bacilli</taxon>
        <taxon>Bacillales</taxon>
        <taxon>Staphylococcaceae</taxon>
        <taxon>Salinicoccus</taxon>
    </lineage>
</organism>
<dbReference type="GO" id="GO:0140359">
    <property type="term" value="F:ABC-type transporter activity"/>
    <property type="evidence" value="ECO:0007669"/>
    <property type="project" value="InterPro"/>
</dbReference>
<evidence type="ECO:0000313" key="12">
    <source>
        <dbReference type="EMBL" id="TVT29307.1"/>
    </source>
</evidence>
<dbReference type="PROSITE" id="PS50929">
    <property type="entry name" value="ABC_TM1F"/>
    <property type="match status" value="1"/>
</dbReference>
<dbReference type="OrthoDB" id="9770415at2"/>
<evidence type="ECO:0000256" key="6">
    <source>
        <dbReference type="ARBA" id="ARBA00022989"/>
    </source>
</evidence>
<dbReference type="PANTHER" id="PTHR24221">
    <property type="entry name" value="ATP-BINDING CASSETTE SUB-FAMILY B"/>
    <property type="match status" value="1"/>
</dbReference>
<comment type="caution">
    <text evidence="12">The sequence shown here is derived from an EMBL/GenBank/DDBJ whole genome shotgun (WGS) entry which is preliminary data.</text>
</comment>
<dbReference type="SUPFAM" id="SSF90123">
    <property type="entry name" value="ABC transporter transmembrane region"/>
    <property type="match status" value="1"/>
</dbReference>
<dbReference type="CDD" id="cd18544">
    <property type="entry name" value="ABC_6TM_TmrA_like"/>
    <property type="match status" value="1"/>
</dbReference>
<dbReference type="SUPFAM" id="SSF52540">
    <property type="entry name" value="P-loop containing nucleoside triphosphate hydrolases"/>
    <property type="match status" value="1"/>
</dbReference>
<feature type="transmembrane region" description="Helical" evidence="9">
    <location>
        <begin position="257"/>
        <end position="286"/>
    </location>
</feature>
<sequence length="583" mass="65792">MKELKRLINYALYFKGWFALGIILMILMVGFELLGPVIAMIILDRHIQGGEGQIEMLPIYQLLAVFLGTNLLYAIFSYFQEVVLQNSGALVVQKIRNDVFQHVQKLPIRYFDDLPAGKVVARITNDTESILHMFSIVLPMFLVSTLTIGAITVVTLFINIWTGLVMLLFVPIIIVWMILYRKYSNDYNHMRRERNSDINAMINESISGMPIIQVFNREEQITREFEALNNDYLKSTGSLIKLESATGQNLMGTLRSLLFAVMVYIFASSFLDASTALSVGTMYILVDYVTRFFNPLFNIIGELDIYEQARVAAVKVFELLDAEIEAEQEENLGSFTGHIAFKEVSFSYDDKHTVLKDISIDVSPGETVALVGHTGSGKSSIINLLMRFYDPVKGKILFDGKDTREFSKQSLRQHMSIVLQDPFIYSGSLLFNLRMNNEEISEEEARQALLSVGGAEMLSRMNDDMHTELTERGSTLSLGERQLISFARAMVFNPKVLVLDEATSNIDSETEQMIQHAMKVVSANRTTFIIAHRLSTIQHAGQILLLDSGRIVEKGNHEELLASGKEYAKMYTMQLGQPKAMNA</sequence>
<evidence type="ECO:0000259" key="11">
    <source>
        <dbReference type="PROSITE" id="PS50929"/>
    </source>
</evidence>
<dbReference type="InterPro" id="IPR003593">
    <property type="entry name" value="AAA+_ATPase"/>
</dbReference>
<evidence type="ECO:0000256" key="3">
    <source>
        <dbReference type="ARBA" id="ARBA00022692"/>
    </source>
</evidence>
<keyword evidence="5 12" id="KW-0067">ATP-binding</keyword>
<keyword evidence="7 9" id="KW-0472">Membrane</keyword>
<dbReference type="RefSeq" id="WP_145285690.1">
    <property type="nucleotide sequence ID" value="NZ_VMSJ01000001.1"/>
</dbReference>
<dbReference type="InterPro" id="IPR036640">
    <property type="entry name" value="ABC1_TM_sf"/>
</dbReference>
<dbReference type="InterPro" id="IPR039421">
    <property type="entry name" value="Type_1_exporter"/>
</dbReference>
<dbReference type="InterPro" id="IPR003439">
    <property type="entry name" value="ABC_transporter-like_ATP-bd"/>
</dbReference>
<protein>
    <submittedName>
        <fullName evidence="12">ABC transporter ATP-binding protein</fullName>
    </submittedName>
</protein>
<evidence type="ECO:0000256" key="5">
    <source>
        <dbReference type="ARBA" id="ARBA00022840"/>
    </source>
</evidence>
<dbReference type="Pfam" id="PF00664">
    <property type="entry name" value="ABC_membrane"/>
    <property type="match status" value="1"/>
</dbReference>
<comment type="function">
    <text evidence="8">May be involved in multidrug export. Transmembrane domains (TMD) form a pore in the cell membrane and the ATP-binding domain (NBD) is responsible for energy generation.</text>
</comment>
<keyword evidence="3 9" id="KW-0812">Transmembrane</keyword>
<accession>A0A558AYJ0</accession>
<dbReference type="GO" id="GO:0005524">
    <property type="term" value="F:ATP binding"/>
    <property type="evidence" value="ECO:0007669"/>
    <property type="project" value="UniProtKB-KW"/>
</dbReference>
<feature type="transmembrane region" description="Helical" evidence="9">
    <location>
        <begin position="130"/>
        <end position="154"/>
    </location>
</feature>
<keyword evidence="4" id="KW-0547">Nucleotide-binding</keyword>
<dbReference type="GO" id="GO:0034040">
    <property type="term" value="F:ATPase-coupled lipid transmembrane transporter activity"/>
    <property type="evidence" value="ECO:0007669"/>
    <property type="project" value="TreeGrafter"/>
</dbReference>
<keyword evidence="6 9" id="KW-1133">Transmembrane helix</keyword>
<dbReference type="EMBL" id="VMSJ01000001">
    <property type="protein sequence ID" value="TVT29307.1"/>
    <property type="molecule type" value="Genomic_DNA"/>
</dbReference>
<feature type="transmembrane region" description="Helical" evidence="9">
    <location>
        <begin position="160"/>
        <end position="180"/>
    </location>
</feature>
<dbReference type="InterPro" id="IPR017871">
    <property type="entry name" value="ABC_transporter-like_CS"/>
</dbReference>
<dbReference type="Gene3D" id="1.20.1560.10">
    <property type="entry name" value="ABC transporter type 1, transmembrane domain"/>
    <property type="match status" value="1"/>
</dbReference>
<feature type="transmembrane region" description="Helical" evidence="9">
    <location>
        <begin position="59"/>
        <end position="79"/>
    </location>
</feature>
<dbReference type="InterPro" id="IPR011527">
    <property type="entry name" value="ABC1_TM_dom"/>
</dbReference>
<evidence type="ECO:0000256" key="7">
    <source>
        <dbReference type="ARBA" id="ARBA00023136"/>
    </source>
</evidence>
<evidence type="ECO:0000256" key="9">
    <source>
        <dbReference type="SAM" id="Phobius"/>
    </source>
</evidence>
<dbReference type="InterPro" id="IPR027417">
    <property type="entry name" value="P-loop_NTPase"/>
</dbReference>
<evidence type="ECO:0000313" key="13">
    <source>
        <dbReference type="Proteomes" id="UP000315103"/>
    </source>
</evidence>
<feature type="domain" description="ABC transporter" evidence="10">
    <location>
        <begin position="339"/>
        <end position="573"/>
    </location>
</feature>
<dbReference type="AlphaFoldDB" id="A0A558AYJ0"/>
<dbReference type="Gene3D" id="3.40.50.300">
    <property type="entry name" value="P-loop containing nucleotide triphosphate hydrolases"/>
    <property type="match status" value="1"/>
</dbReference>
<dbReference type="Pfam" id="PF00005">
    <property type="entry name" value="ABC_tran"/>
    <property type="match status" value="1"/>
</dbReference>
<dbReference type="PROSITE" id="PS00211">
    <property type="entry name" value="ABC_TRANSPORTER_1"/>
    <property type="match status" value="1"/>
</dbReference>
<comment type="subcellular location">
    <subcellularLocation>
        <location evidence="1">Cell membrane</location>
        <topology evidence="1">Multi-pass membrane protein</topology>
    </subcellularLocation>
</comment>
<feature type="transmembrane region" description="Helical" evidence="9">
    <location>
        <begin position="12"/>
        <end position="39"/>
    </location>
</feature>
<dbReference type="Proteomes" id="UP000315103">
    <property type="component" value="Unassembled WGS sequence"/>
</dbReference>
<reference evidence="12 13" key="1">
    <citation type="submission" date="2019-07" db="EMBL/GenBank/DDBJ databases">
        <title>Salinicoccus cyprini sp. nov., isolated from gastro-intestinal tract of mirror carp, Cyprinus carpio var. specularis, collected from Gobind Sagar Reservoir, Himachal Pradesh, India.</title>
        <authorList>
            <person name="Talwar C."/>
            <person name="Singh A.K."/>
            <person name="Lal R."/>
            <person name="Negi R.K."/>
        </authorList>
    </citation>
    <scope>NUCLEOTIDE SEQUENCE [LARGE SCALE GENOMIC DNA]</scope>
    <source>
        <strain evidence="12 13">CT19</strain>
    </source>
</reference>
<dbReference type="PROSITE" id="PS50893">
    <property type="entry name" value="ABC_TRANSPORTER_2"/>
    <property type="match status" value="1"/>
</dbReference>
<evidence type="ECO:0000256" key="2">
    <source>
        <dbReference type="ARBA" id="ARBA00022448"/>
    </source>
</evidence>
<feature type="domain" description="ABC transmembrane type-1" evidence="11">
    <location>
        <begin position="19"/>
        <end position="308"/>
    </location>
</feature>
<evidence type="ECO:0000259" key="10">
    <source>
        <dbReference type="PROSITE" id="PS50893"/>
    </source>
</evidence>
<evidence type="ECO:0000256" key="8">
    <source>
        <dbReference type="ARBA" id="ARBA00025074"/>
    </source>
</evidence>
<dbReference type="CDD" id="cd03254">
    <property type="entry name" value="ABCC_Glucan_exporter_like"/>
    <property type="match status" value="1"/>
</dbReference>
<proteinExistence type="predicted"/>
<gene>
    <name evidence="12" type="ORF">FO441_03215</name>
</gene>
<keyword evidence="13" id="KW-1185">Reference proteome</keyword>
<dbReference type="GO" id="GO:0016887">
    <property type="term" value="F:ATP hydrolysis activity"/>
    <property type="evidence" value="ECO:0007669"/>
    <property type="project" value="InterPro"/>
</dbReference>
<dbReference type="GO" id="GO:0005886">
    <property type="term" value="C:plasma membrane"/>
    <property type="evidence" value="ECO:0007669"/>
    <property type="project" value="UniProtKB-SubCell"/>
</dbReference>
<evidence type="ECO:0000256" key="1">
    <source>
        <dbReference type="ARBA" id="ARBA00004651"/>
    </source>
</evidence>
<dbReference type="PANTHER" id="PTHR24221:SF430">
    <property type="entry name" value="MULTIDRUG RESISTANCE ABC TRANSPORTER ATP-BINDING_PERMEASE PROTEIN YHEH-RELATED"/>
    <property type="match status" value="1"/>
</dbReference>
<keyword evidence="2" id="KW-0813">Transport</keyword>
<dbReference type="FunFam" id="3.40.50.300:FF:000604">
    <property type="entry name" value="ABC transporter B family member 28"/>
    <property type="match status" value="1"/>
</dbReference>